<accession>A0A4Y8IS03</accession>
<dbReference type="PANTHER" id="PTHR30061:SF50">
    <property type="entry name" value="MALTOSE_MALTODEXTRIN-BINDING PERIPLASMIC PROTEIN"/>
    <property type="match status" value="1"/>
</dbReference>
<dbReference type="GO" id="GO:1901982">
    <property type="term" value="F:maltose binding"/>
    <property type="evidence" value="ECO:0007669"/>
    <property type="project" value="TreeGrafter"/>
</dbReference>
<dbReference type="PROSITE" id="PS51257">
    <property type="entry name" value="PROKAR_LIPOPROTEIN"/>
    <property type="match status" value="1"/>
</dbReference>
<dbReference type="Gene3D" id="3.40.190.10">
    <property type="entry name" value="Periplasmic binding protein-like II"/>
    <property type="match status" value="2"/>
</dbReference>
<keyword evidence="7" id="KW-1185">Reference proteome</keyword>
<feature type="chain" id="PRO_5038392305" evidence="5">
    <location>
        <begin position="21"/>
        <end position="441"/>
    </location>
</feature>
<evidence type="ECO:0000256" key="2">
    <source>
        <dbReference type="ARBA" id="ARBA00022448"/>
    </source>
</evidence>
<dbReference type="AlphaFoldDB" id="A0A4Y8IS03"/>
<dbReference type="Proteomes" id="UP000297975">
    <property type="component" value="Unassembled WGS sequence"/>
</dbReference>
<feature type="region of interest" description="Disordered" evidence="4">
    <location>
        <begin position="24"/>
        <end position="60"/>
    </location>
</feature>
<dbReference type="SUPFAM" id="SSF53850">
    <property type="entry name" value="Periplasmic binding protein-like II"/>
    <property type="match status" value="1"/>
</dbReference>
<evidence type="ECO:0000256" key="1">
    <source>
        <dbReference type="ARBA" id="ARBA00008520"/>
    </source>
</evidence>
<feature type="compositionally biased region" description="Acidic residues" evidence="4">
    <location>
        <begin position="30"/>
        <end position="39"/>
    </location>
</feature>
<dbReference type="GO" id="GO:0055052">
    <property type="term" value="C:ATP-binding cassette (ABC) transporter complex, substrate-binding subunit-containing"/>
    <property type="evidence" value="ECO:0007669"/>
    <property type="project" value="TreeGrafter"/>
</dbReference>
<comment type="caution">
    <text evidence="6">The sequence shown here is derived from an EMBL/GenBank/DDBJ whole genome shotgun (WGS) entry which is preliminary data.</text>
</comment>
<feature type="signal peptide" evidence="5">
    <location>
        <begin position="1"/>
        <end position="20"/>
    </location>
</feature>
<dbReference type="OrthoDB" id="9766758at2"/>
<dbReference type="Pfam" id="PF13416">
    <property type="entry name" value="SBP_bac_8"/>
    <property type="match status" value="1"/>
</dbReference>
<keyword evidence="2" id="KW-0813">Transport</keyword>
<name>A0A4Y8IS03_9BACI</name>
<reference evidence="6 7" key="1">
    <citation type="submission" date="2019-03" db="EMBL/GenBank/DDBJ databases">
        <authorList>
            <person name="He R.-H."/>
        </authorList>
    </citation>
    <scope>NUCLEOTIDE SEQUENCE [LARGE SCALE GENOMIC DNA]</scope>
    <source>
        <strain evidence="7">SH 714</strain>
    </source>
</reference>
<evidence type="ECO:0000313" key="7">
    <source>
        <dbReference type="Proteomes" id="UP000297975"/>
    </source>
</evidence>
<evidence type="ECO:0000256" key="3">
    <source>
        <dbReference type="ARBA" id="ARBA00022729"/>
    </source>
</evidence>
<dbReference type="InterPro" id="IPR006059">
    <property type="entry name" value="SBP"/>
</dbReference>
<gene>
    <name evidence="6" type="ORF">E3U55_02870</name>
</gene>
<dbReference type="RefSeq" id="WP_134338813.1">
    <property type="nucleotide sequence ID" value="NZ_SOPW01000002.1"/>
</dbReference>
<dbReference type="EMBL" id="SOPW01000002">
    <property type="protein sequence ID" value="TFB24455.1"/>
    <property type="molecule type" value="Genomic_DNA"/>
</dbReference>
<dbReference type="PANTHER" id="PTHR30061">
    <property type="entry name" value="MALTOSE-BINDING PERIPLASMIC PROTEIN"/>
    <property type="match status" value="1"/>
</dbReference>
<keyword evidence="3 5" id="KW-0732">Signal</keyword>
<feature type="compositionally biased region" description="Acidic residues" evidence="4">
    <location>
        <begin position="46"/>
        <end position="55"/>
    </location>
</feature>
<comment type="similarity">
    <text evidence="1">Belongs to the bacterial solute-binding protein 1 family.</text>
</comment>
<sequence length="441" mass="48054">MKKSLLLIVALMASLLLVLAACGPDRESSDSDQTEENDNESNSNEENSEDEGSDAEAEKPEELLVWADKEKAVGIEDAVAAFEEEHGIKVNVEELEMATKQKEQLRLDGPAGTGPDVITIPHDQIGMLATEGLIAPLDVEQSVLDIYTDSSLQAMTFEGEVYGLPKATETPVFIYNKEHLDEAPESFDELYEFAQDFNDGEKYAFLALWDNYYFAHGILATYGGYVFKDNDGTLDSTDIGLNNEGAVEGAEYIQKWYEEGLFPEGIIGESGGSALTGLFDDGKVASKMDGPWSVQGMREAGIDFGAAPMPKLPNGEYAQTFVGVKAWNVSAYSENQEWATKLITFLANEENSKKRFEVTSEIPPVASLIEDPIIAENEVAKAVAIQSQRGVPMPNIPEMGQVWGPMATALQLIAMGDQEPKPALDDAVKAIKENIKASQSE</sequence>
<proteinExistence type="inferred from homology"/>
<evidence type="ECO:0000256" key="5">
    <source>
        <dbReference type="SAM" id="SignalP"/>
    </source>
</evidence>
<dbReference type="GO" id="GO:0042956">
    <property type="term" value="P:maltodextrin transmembrane transport"/>
    <property type="evidence" value="ECO:0007669"/>
    <property type="project" value="TreeGrafter"/>
</dbReference>
<dbReference type="GO" id="GO:0015768">
    <property type="term" value="P:maltose transport"/>
    <property type="evidence" value="ECO:0007669"/>
    <property type="project" value="TreeGrafter"/>
</dbReference>
<evidence type="ECO:0000256" key="4">
    <source>
        <dbReference type="SAM" id="MobiDB-lite"/>
    </source>
</evidence>
<evidence type="ECO:0000313" key="6">
    <source>
        <dbReference type="EMBL" id="TFB24455.1"/>
    </source>
</evidence>
<protein>
    <submittedName>
        <fullName evidence="6">Extracellular solute-binding protein</fullName>
    </submittedName>
</protein>
<organism evidence="6 7">
    <name type="scientific">Filobacillus milosensis</name>
    <dbReference type="NCBI Taxonomy" id="94137"/>
    <lineage>
        <taxon>Bacteria</taxon>
        <taxon>Bacillati</taxon>
        <taxon>Bacillota</taxon>
        <taxon>Bacilli</taxon>
        <taxon>Bacillales</taxon>
        <taxon>Bacillaceae</taxon>
        <taxon>Filobacillus</taxon>
    </lineage>
</organism>